<evidence type="ECO:0000313" key="5">
    <source>
        <dbReference type="Proteomes" id="UP001285521"/>
    </source>
</evidence>
<dbReference type="PANTHER" id="PTHR43877">
    <property type="entry name" value="AMINOALKYLPHOSPHONATE N-ACETYLTRANSFERASE-RELATED-RELATED"/>
    <property type="match status" value="1"/>
</dbReference>
<protein>
    <submittedName>
        <fullName evidence="4">GNAT family N-acetyltransferase</fullName>
        <ecNumber evidence="4">2.3.1.-</ecNumber>
    </submittedName>
</protein>
<evidence type="ECO:0000256" key="1">
    <source>
        <dbReference type="ARBA" id="ARBA00022679"/>
    </source>
</evidence>
<dbReference type="Pfam" id="PF00583">
    <property type="entry name" value="Acetyltransf_1"/>
    <property type="match status" value="1"/>
</dbReference>
<dbReference type="InterPro" id="IPR000182">
    <property type="entry name" value="GNAT_dom"/>
</dbReference>
<dbReference type="CDD" id="cd04301">
    <property type="entry name" value="NAT_SF"/>
    <property type="match status" value="1"/>
</dbReference>
<evidence type="ECO:0000256" key="2">
    <source>
        <dbReference type="ARBA" id="ARBA00023315"/>
    </source>
</evidence>
<organism evidence="4 5">
    <name type="scientific">Lentzea miocenica</name>
    <dbReference type="NCBI Taxonomy" id="3095431"/>
    <lineage>
        <taxon>Bacteria</taxon>
        <taxon>Bacillati</taxon>
        <taxon>Actinomycetota</taxon>
        <taxon>Actinomycetes</taxon>
        <taxon>Pseudonocardiales</taxon>
        <taxon>Pseudonocardiaceae</taxon>
        <taxon>Lentzea</taxon>
    </lineage>
</organism>
<comment type="caution">
    <text evidence="4">The sequence shown here is derived from an EMBL/GenBank/DDBJ whole genome shotgun (WGS) entry which is preliminary data.</text>
</comment>
<keyword evidence="5" id="KW-1185">Reference proteome</keyword>
<sequence>MLPNLDQITGFEHRFARAQATDVVELPWGFALLQNDFPLSHFHNRIVVTVRATAAEVLATADDVLGGAGRAHRYVTVDDDALGASLAPEFVAAGYSHAVVAAMVHSGAPVEPGSQPVRAVSLETLRPAVIRDWRVALPDATDEVLGQLADRVALGAKGADLTLLAAYDGDEIAAHAELYVDRAASLAQFESLVTHPDFRGRGHGAALVRSALRRAKEARCALSFLTADAQDWTYGWYQRLGYTDVSRSHHFNRS</sequence>
<dbReference type="PROSITE" id="PS51186">
    <property type="entry name" value="GNAT"/>
    <property type="match status" value="1"/>
</dbReference>
<evidence type="ECO:0000259" key="3">
    <source>
        <dbReference type="PROSITE" id="PS51186"/>
    </source>
</evidence>
<dbReference type="GO" id="GO:0016746">
    <property type="term" value="F:acyltransferase activity"/>
    <property type="evidence" value="ECO:0007669"/>
    <property type="project" value="UniProtKB-KW"/>
</dbReference>
<proteinExistence type="predicted"/>
<keyword evidence="2 4" id="KW-0012">Acyltransferase</keyword>
<dbReference type="Gene3D" id="3.40.630.30">
    <property type="match status" value="1"/>
</dbReference>
<keyword evidence="1 4" id="KW-0808">Transferase</keyword>
<name>A0ABU4TA87_9PSEU</name>
<dbReference type="SUPFAM" id="SSF55729">
    <property type="entry name" value="Acyl-CoA N-acyltransferases (Nat)"/>
    <property type="match status" value="1"/>
</dbReference>
<feature type="domain" description="N-acetyltransferase" evidence="3">
    <location>
        <begin position="115"/>
        <end position="254"/>
    </location>
</feature>
<dbReference type="EMBL" id="JAXAVW010000031">
    <property type="protein sequence ID" value="MDX8035088.1"/>
    <property type="molecule type" value="Genomic_DNA"/>
</dbReference>
<dbReference type="RefSeq" id="WP_319970095.1">
    <property type="nucleotide sequence ID" value="NZ_JAXAVW010000031.1"/>
</dbReference>
<accession>A0ABU4TA87</accession>
<reference evidence="4 5" key="1">
    <citation type="submission" date="2023-11" db="EMBL/GenBank/DDBJ databases">
        <title>Lentzea sokolovensis, sp. nov., Lentzea kristufkii, sp. nov., and Lentzea miocenensis, sp. nov., rare actinobacteria from Sokolov Coal Basin, Miocene lacustrine sediment, Czech Republic.</title>
        <authorList>
            <person name="Lara A."/>
            <person name="Kotroba L."/>
            <person name="Nouioui I."/>
            <person name="Neumann-Schaal M."/>
            <person name="Mast Y."/>
            <person name="Chronakova A."/>
        </authorList>
    </citation>
    <scope>NUCLEOTIDE SEQUENCE [LARGE SCALE GENOMIC DNA]</scope>
    <source>
        <strain evidence="4 5">BCCO 10_0856</strain>
    </source>
</reference>
<dbReference type="Proteomes" id="UP001285521">
    <property type="component" value="Unassembled WGS sequence"/>
</dbReference>
<dbReference type="EC" id="2.3.1.-" evidence="4"/>
<evidence type="ECO:0000313" key="4">
    <source>
        <dbReference type="EMBL" id="MDX8035088.1"/>
    </source>
</evidence>
<dbReference type="InterPro" id="IPR050832">
    <property type="entry name" value="Bact_Acetyltransf"/>
</dbReference>
<dbReference type="InterPro" id="IPR016181">
    <property type="entry name" value="Acyl_CoA_acyltransferase"/>
</dbReference>
<gene>
    <name evidence="4" type="ORF">SK803_33155</name>
</gene>